<dbReference type="Gene3D" id="1.10.238.10">
    <property type="entry name" value="EF-hand"/>
    <property type="match status" value="1"/>
</dbReference>
<evidence type="ECO:0000313" key="1">
    <source>
        <dbReference type="EMBL" id="GAA5062228.1"/>
    </source>
</evidence>
<evidence type="ECO:0000313" key="2">
    <source>
        <dbReference type="Proteomes" id="UP001500124"/>
    </source>
</evidence>
<keyword evidence="2" id="KW-1185">Reference proteome</keyword>
<dbReference type="InterPro" id="IPR011992">
    <property type="entry name" value="EF-hand-dom_pair"/>
</dbReference>
<gene>
    <name evidence="1" type="ORF">GCM10023336_40420</name>
</gene>
<protein>
    <recommendedName>
        <fullName evidence="3">Calmodulin</fullName>
    </recommendedName>
</protein>
<reference evidence="2" key="1">
    <citation type="journal article" date="2019" name="Int. J. Syst. Evol. Microbiol.">
        <title>The Global Catalogue of Microorganisms (GCM) 10K type strain sequencing project: providing services to taxonomists for standard genome sequencing and annotation.</title>
        <authorList>
            <consortium name="The Broad Institute Genomics Platform"/>
            <consortium name="The Broad Institute Genome Sequencing Center for Infectious Disease"/>
            <person name="Wu L."/>
            <person name="Ma J."/>
        </authorList>
    </citation>
    <scope>NUCLEOTIDE SEQUENCE [LARGE SCALE GENOMIC DNA]</scope>
    <source>
        <strain evidence="2">JCM 18410</strain>
    </source>
</reference>
<accession>A0ABP9KMW9</accession>
<dbReference type="SUPFAM" id="SSF47473">
    <property type="entry name" value="EF-hand"/>
    <property type="match status" value="1"/>
</dbReference>
<proteinExistence type="predicted"/>
<dbReference type="EMBL" id="BAABKC010000057">
    <property type="protein sequence ID" value="GAA5062228.1"/>
    <property type="molecule type" value="Genomic_DNA"/>
</dbReference>
<organism evidence="1 2">
    <name type="scientific">Streptomyces similanensis</name>
    <dbReference type="NCBI Taxonomy" id="1274988"/>
    <lineage>
        <taxon>Bacteria</taxon>
        <taxon>Bacillati</taxon>
        <taxon>Actinomycetota</taxon>
        <taxon>Actinomycetes</taxon>
        <taxon>Kitasatosporales</taxon>
        <taxon>Streptomycetaceae</taxon>
        <taxon>Streptomyces</taxon>
    </lineage>
</organism>
<sequence length="187" mass="21757">MDMDNPVLDRHEKLFDALDTNKDGALDWFADLQPQLDRIAKAYSFNPDDVGKFGDLKSAYLDFWAECMFNAVSLSMLKADQKSLPKHEFTLMLRKLVVENDATLHNLKRTMFRFMNTEKDQELSEPEVLRFAQLWNKDIEPQDVKQLFRGTGTITDEQFGIFFFRFLNDFLPDAVVGGVLFGVRYRP</sequence>
<comment type="caution">
    <text evidence="1">The sequence shown here is derived from an EMBL/GenBank/DDBJ whole genome shotgun (WGS) entry which is preliminary data.</text>
</comment>
<dbReference type="RefSeq" id="WP_345669592.1">
    <property type="nucleotide sequence ID" value="NZ_BAABKC010000057.1"/>
</dbReference>
<dbReference type="Proteomes" id="UP001500124">
    <property type="component" value="Unassembled WGS sequence"/>
</dbReference>
<evidence type="ECO:0008006" key="3">
    <source>
        <dbReference type="Google" id="ProtNLM"/>
    </source>
</evidence>
<name>A0ABP9KMW9_9ACTN</name>